<name>A0A645I0H4_9ZZZZ</name>
<dbReference type="EMBL" id="VSSQ01104198">
    <property type="protein sequence ID" value="MPN44791.1"/>
    <property type="molecule type" value="Genomic_DNA"/>
</dbReference>
<accession>A0A645I0H4</accession>
<evidence type="ECO:0000313" key="1">
    <source>
        <dbReference type="EMBL" id="MPN44791.1"/>
    </source>
</evidence>
<dbReference type="InterPro" id="IPR027417">
    <property type="entry name" value="P-loop_NTPase"/>
</dbReference>
<organism evidence="1">
    <name type="scientific">bioreactor metagenome</name>
    <dbReference type="NCBI Taxonomy" id="1076179"/>
    <lineage>
        <taxon>unclassified sequences</taxon>
        <taxon>metagenomes</taxon>
        <taxon>ecological metagenomes</taxon>
    </lineage>
</organism>
<gene>
    <name evidence="1" type="ORF">SDC9_192358</name>
</gene>
<dbReference type="SUPFAM" id="SSF52540">
    <property type="entry name" value="P-loop containing nucleoside triphosphate hydrolases"/>
    <property type="match status" value="1"/>
</dbReference>
<comment type="caution">
    <text evidence="1">The sequence shown here is derived from an EMBL/GenBank/DDBJ whole genome shotgun (WGS) entry which is preliminary data.</text>
</comment>
<dbReference type="AlphaFoldDB" id="A0A645I0H4"/>
<proteinExistence type="predicted"/>
<sequence>MVKDEDDLTPKKRENYTLEELKQSWMQKMKENCIFISAREKTNIDDLKQIIYDKVKEIHITRFPYNDFLYHNYEEE</sequence>
<reference evidence="1" key="1">
    <citation type="submission" date="2019-08" db="EMBL/GenBank/DDBJ databases">
        <authorList>
            <person name="Kucharzyk K."/>
            <person name="Murdoch R.W."/>
            <person name="Higgins S."/>
            <person name="Loffler F."/>
        </authorList>
    </citation>
    <scope>NUCLEOTIDE SEQUENCE</scope>
</reference>
<protein>
    <recommendedName>
        <fullName evidence="2">GTPase HflX</fullName>
    </recommendedName>
</protein>
<evidence type="ECO:0008006" key="2">
    <source>
        <dbReference type="Google" id="ProtNLM"/>
    </source>
</evidence>